<accession>A0A4Y7KZ28</accession>
<keyword evidence="3" id="KW-1185">Reference proteome</keyword>
<protein>
    <submittedName>
        <fullName evidence="2">Uncharacterized protein</fullName>
    </submittedName>
</protein>
<dbReference type="EMBL" id="CM010723">
    <property type="protein sequence ID" value="RZC77351.1"/>
    <property type="molecule type" value="Genomic_DNA"/>
</dbReference>
<evidence type="ECO:0000256" key="1">
    <source>
        <dbReference type="SAM" id="Phobius"/>
    </source>
</evidence>
<gene>
    <name evidence="2" type="ORF">C5167_001715</name>
</gene>
<keyword evidence="1" id="KW-1133">Transmembrane helix</keyword>
<evidence type="ECO:0000313" key="3">
    <source>
        <dbReference type="Proteomes" id="UP000316621"/>
    </source>
</evidence>
<name>A0A4Y7KZ28_PAPSO</name>
<keyword evidence="1" id="KW-0812">Transmembrane</keyword>
<keyword evidence="1" id="KW-0472">Membrane</keyword>
<dbReference type="AlphaFoldDB" id="A0A4Y7KZ28"/>
<sequence>MPTVVPHISNMNNLFEIIPPVQHILASLLPSSQGKVAPGNLIVWACIIASTCILVIYLISTNSWYWIPKFVLFPLV</sequence>
<proteinExistence type="predicted"/>
<evidence type="ECO:0000313" key="2">
    <source>
        <dbReference type="EMBL" id="RZC77351.1"/>
    </source>
</evidence>
<feature type="transmembrane region" description="Helical" evidence="1">
    <location>
        <begin position="41"/>
        <end position="59"/>
    </location>
</feature>
<dbReference type="Gramene" id="RZC77351">
    <property type="protein sequence ID" value="RZC77351"/>
    <property type="gene ID" value="C5167_001715"/>
</dbReference>
<dbReference type="Proteomes" id="UP000316621">
    <property type="component" value="Chromosome 9"/>
</dbReference>
<organism evidence="2 3">
    <name type="scientific">Papaver somniferum</name>
    <name type="common">Opium poppy</name>
    <dbReference type="NCBI Taxonomy" id="3469"/>
    <lineage>
        <taxon>Eukaryota</taxon>
        <taxon>Viridiplantae</taxon>
        <taxon>Streptophyta</taxon>
        <taxon>Embryophyta</taxon>
        <taxon>Tracheophyta</taxon>
        <taxon>Spermatophyta</taxon>
        <taxon>Magnoliopsida</taxon>
        <taxon>Ranunculales</taxon>
        <taxon>Papaveraceae</taxon>
        <taxon>Papaveroideae</taxon>
        <taxon>Papaver</taxon>
    </lineage>
</organism>
<reference evidence="2 3" key="1">
    <citation type="journal article" date="2018" name="Science">
        <title>The opium poppy genome and morphinan production.</title>
        <authorList>
            <person name="Guo L."/>
            <person name="Winzer T."/>
            <person name="Yang X."/>
            <person name="Li Y."/>
            <person name="Ning Z."/>
            <person name="He Z."/>
            <person name="Teodor R."/>
            <person name="Lu Y."/>
            <person name="Bowser T.A."/>
            <person name="Graham I.A."/>
            <person name="Ye K."/>
        </authorList>
    </citation>
    <scope>NUCLEOTIDE SEQUENCE [LARGE SCALE GENOMIC DNA]</scope>
    <source>
        <strain evidence="3">cv. HN1</strain>
        <tissue evidence="2">Leaves</tissue>
    </source>
</reference>